<protein>
    <submittedName>
        <fullName evidence="2">Uncharacterized protein</fullName>
    </submittedName>
</protein>
<proteinExistence type="predicted"/>
<accession>A0ABS3YGA1</accession>
<dbReference type="Proteomes" id="UP000679126">
    <property type="component" value="Unassembled WGS sequence"/>
</dbReference>
<sequence length="59" mass="7114">MSVKKQTSQKLTPEPKLSFTNDEERLRRDIYRPDIEKLHLFTQMLRVNALYKKAKITHK</sequence>
<feature type="compositionally biased region" description="Polar residues" evidence="1">
    <location>
        <begin position="1"/>
        <end position="11"/>
    </location>
</feature>
<dbReference type="EMBL" id="JAGHKP010000003">
    <property type="protein sequence ID" value="MBO9153710.1"/>
    <property type="molecule type" value="Genomic_DNA"/>
</dbReference>
<evidence type="ECO:0000313" key="3">
    <source>
        <dbReference type="Proteomes" id="UP000679126"/>
    </source>
</evidence>
<comment type="caution">
    <text evidence="2">The sequence shown here is derived from an EMBL/GenBank/DDBJ whole genome shotgun (WGS) entry which is preliminary data.</text>
</comment>
<organism evidence="2 3">
    <name type="scientific">Chitinophaga chungangae</name>
    <dbReference type="NCBI Taxonomy" id="2821488"/>
    <lineage>
        <taxon>Bacteria</taxon>
        <taxon>Pseudomonadati</taxon>
        <taxon>Bacteroidota</taxon>
        <taxon>Chitinophagia</taxon>
        <taxon>Chitinophagales</taxon>
        <taxon>Chitinophagaceae</taxon>
        <taxon>Chitinophaga</taxon>
    </lineage>
</organism>
<evidence type="ECO:0000313" key="2">
    <source>
        <dbReference type="EMBL" id="MBO9153710.1"/>
    </source>
</evidence>
<gene>
    <name evidence="2" type="ORF">J7I43_15895</name>
</gene>
<keyword evidence="3" id="KW-1185">Reference proteome</keyword>
<feature type="region of interest" description="Disordered" evidence="1">
    <location>
        <begin position="1"/>
        <end position="20"/>
    </location>
</feature>
<reference evidence="3" key="1">
    <citation type="submission" date="2021-03" db="EMBL/GenBank/DDBJ databases">
        <title>Assistant Professor.</title>
        <authorList>
            <person name="Huq M.A."/>
        </authorList>
    </citation>
    <scope>NUCLEOTIDE SEQUENCE [LARGE SCALE GENOMIC DNA]</scope>
    <source>
        <strain evidence="3">MAH-28</strain>
    </source>
</reference>
<name>A0ABS3YGA1_9BACT</name>
<dbReference type="RefSeq" id="WP_209146813.1">
    <property type="nucleotide sequence ID" value="NZ_JAGHKP010000003.1"/>
</dbReference>
<evidence type="ECO:0000256" key="1">
    <source>
        <dbReference type="SAM" id="MobiDB-lite"/>
    </source>
</evidence>